<feature type="domain" description="DUF4132" evidence="1">
    <location>
        <begin position="1268"/>
        <end position="1441"/>
    </location>
</feature>
<evidence type="ECO:0000259" key="1">
    <source>
        <dbReference type="Pfam" id="PF13569"/>
    </source>
</evidence>
<dbReference type="InterPro" id="IPR043782">
    <property type="entry name" value="DUF5724"/>
</dbReference>
<organism evidence="4 5">
    <name type="scientific">Mesobacillus subterraneus</name>
    <dbReference type="NCBI Taxonomy" id="285983"/>
    <lineage>
        <taxon>Bacteria</taxon>
        <taxon>Bacillati</taxon>
        <taxon>Bacillota</taxon>
        <taxon>Bacilli</taxon>
        <taxon>Bacillales</taxon>
        <taxon>Bacillaceae</taxon>
        <taxon>Mesobacillus</taxon>
    </lineage>
</organism>
<dbReference type="Pfam" id="PF13569">
    <property type="entry name" value="DUF4132"/>
    <property type="match status" value="1"/>
</dbReference>
<evidence type="ECO:0000313" key="4">
    <source>
        <dbReference type="EMBL" id="RSD28623.1"/>
    </source>
</evidence>
<accession>A0A427TVX7</accession>
<dbReference type="EMBL" id="RSFW01000006">
    <property type="protein sequence ID" value="RSD28623.1"/>
    <property type="molecule type" value="Genomic_DNA"/>
</dbReference>
<protein>
    <submittedName>
        <fullName evidence="4">DUF4132 domain-containing protein</fullName>
    </submittedName>
</protein>
<dbReference type="Pfam" id="PF24879">
    <property type="entry name" value="DUF7737"/>
    <property type="match status" value="1"/>
</dbReference>
<dbReference type="InterPro" id="IPR056639">
    <property type="entry name" value="DUF7737"/>
</dbReference>
<name>A0A427TVX7_9BACI</name>
<comment type="caution">
    <text evidence="4">The sequence shown here is derived from an EMBL/GenBank/DDBJ whole genome shotgun (WGS) entry which is preliminary data.</text>
</comment>
<feature type="domain" description="DUF5724" evidence="2">
    <location>
        <begin position="31"/>
        <end position="1228"/>
    </location>
</feature>
<dbReference type="OrthoDB" id="9763697at2"/>
<evidence type="ECO:0000313" key="5">
    <source>
        <dbReference type="Proteomes" id="UP000279911"/>
    </source>
</evidence>
<dbReference type="Proteomes" id="UP000279911">
    <property type="component" value="Unassembled WGS sequence"/>
</dbReference>
<evidence type="ECO:0000259" key="3">
    <source>
        <dbReference type="Pfam" id="PF24879"/>
    </source>
</evidence>
<feature type="domain" description="DUF7737" evidence="3">
    <location>
        <begin position="1531"/>
        <end position="1632"/>
    </location>
</feature>
<proteinExistence type="predicted"/>
<dbReference type="Pfam" id="PF18991">
    <property type="entry name" value="DUF5724"/>
    <property type="match status" value="1"/>
</dbReference>
<dbReference type="InterPro" id="IPR025406">
    <property type="entry name" value="DUF4132"/>
</dbReference>
<reference evidence="5" key="1">
    <citation type="submission" date="2018-12" db="EMBL/GenBank/DDBJ databases">
        <title>Bacillus chawlae sp. nov., Bacillus glennii sp. nov., and Bacillus saganii sp. nov. Isolated from the Vehicle Assembly Building at Kennedy Space Center where the Viking Spacecraft were Assembled.</title>
        <authorList>
            <person name="Seuylemezian A."/>
            <person name="Vaishampayan P."/>
        </authorList>
    </citation>
    <scope>NUCLEOTIDE SEQUENCE [LARGE SCALE GENOMIC DNA]</scope>
    <source>
        <strain evidence="5">DSM 13966</strain>
    </source>
</reference>
<evidence type="ECO:0000259" key="2">
    <source>
        <dbReference type="Pfam" id="PF18991"/>
    </source>
</evidence>
<gene>
    <name evidence="4" type="ORF">EJA10_03335</name>
</gene>
<sequence length="1633" mass="190179">MVEMVLYINQHFEKELLEKVKSLDVTLQPLANRLLKIVQSDYYDRDRHYSLFYKLIRDSAENTQQKIKHLIDITQHLLGSSRSDILAYFLTHAPEYPYSEGYDRRPYRSKNWDRHWERFLEKCVSLFDLARVQNPIYSLLSTQVHELDTTVLPDLLAYELDNGNEQAEEFVKNSIYGDNSVAWLNRDILKGIMLSHREDLYKLVGDLLVAARLQEGLRQSIVETMDEGCLAATTYLMKVIIDENLVRYSSIVRAMDVWTGMTLAATSTRVAKQVIEMMHQCLEHESIREEWLESEDANQLYISLWASAVIEEETAQEKIAAIARNGKRYQKEVALFALTQSQNEQVKYEVSSSILGETNHELRALILENYPYECNYTWNFNRKTNQTITKMSIQKIPALADKNERLRQFSLFKQMLDEAPKKATNVPLKVFKDVEVPYSADLIAQKMMYLFAYDMDPQMLSILLEYKDQLGPETKGNLLDCFISENIKEQRDFIFACLSDRSMTNREKALTKIMKMSLAADEIKRVEELLKLKSGSLRQQAIRVLLALDEEKLEASLDSLLTSKSEWQHVGALDIIHELKETQSGKFKKMQNKWQLIKSPTPKEQLLIDKLAVREAHSLKNGFNLYDPKATPSLLATQNEFERIPLSDYFTMSEDRIQEILTRLSETVHEYRDFEYESNWYGTRETLLLGTDLRRDDNYDEERKKGISSLPLPKVWTEQFSSANVTVRELMELVLLLKLDYVYRYYSGKLEYWERNGLKRVNDWRQELLEELYPFEKIEKVSNFIEKLPYGEQVREILYAYMEDADQKDVFDFACKMFYSMIEVIPEDKRKKDRDLYQVLVEPWHEWCKESIHDDAAYAAYFTGLYKLYAYTSFKEFPPSLEELAHAYDLKLLTENDFYLELLGREESPRRVFELTYTKESIERKYPSIVPIKQKTVSRILEIELQRGEMATEVSTLAMEIQHFEGMPYLMTILAALEKEAFVRGYIYHYDHESITKKEALSHLLRVCHPKPGETQEEFVALVKAKKISEKRLLEAAMYAPQWIDLVAGYLKWDGLRSGAWYFHAHVNETMSAEKETIVAHYSPITPEEFRDGAFDIDWFNQAYEALGEEKFRILYECAKYISSGGNHRRSQLFADAVVGKLELDDMKLSAQTKRNKDHLLCYSLIPLEKNNPKAVLERYEFIQQFLKESKQFGAQRRESEAKVVNIALDNLARNAGYKDVTRLRWEMEARQMEELAPFLQPITLDDLTVQLVIDEFGRSNLSVVKNGKHLKSVPAKYKKQETIVQLKEINKTFKEQYSRAKIELERSMEMETPFRLHELMNMMKNPVIAPLVKTLVFKVEEHLGFVVGDLLQTPDGEDYRIQPSDEIIIAHPVHLFESGKWSSYQRHLFDHQIKQPFKQVFREFYQLNADELAAGTVSRRYAGHQVQPRKALALLKNRLWTVNYDEGLQKVFYKENIIASIHAMADWFSPSDIENPTIETVEFFDRHTYKSLELSEIPKVLFSETMRDVDLVVSVAHAGGVDPEASLTTIEMRKAILLESLRLMKIENGRIEGSFAHISGQLGEYNIHLGSGTVFKQAAGAINILPVHSQHRGRIFLPFMDEDPKTAEILSKTILLANDTKIKDPHILEQIK</sequence>